<feature type="non-terminal residue" evidence="2">
    <location>
        <position position="1"/>
    </location>
</feature>
<name>A0A5J9VVA4_9POAL</name>
<proteinExistence type="predicted"/>
<dbReference type="Gramene" id="TVU39838">
    <property type="protein sequence ID" value="TVU39838"/>
    <property type="gene ID" value="EJB05_13279"/>
</dbReference>
<dbReference type="OrthoDB" id="649363at2759"/>
<dbReference type="Pfam" id="PF13966">
    <property type="entry name" value="zf-RVT"/>
    <property type="match status" value="1"/>
</dbReference>
<dbReference type="Proteomes" id="UP000324897">
    <property type="component" value="Chromosome 4"/>
</dbReference>
<feature type="domain" description="Reverse transcriptase zinc-binding" evidence="1">
    <location>
        <begin position="55"/>
        <end position="139"/>
    </location>
</feature>
<evidence type="ECO:0000313" key="2">
    <source>
        <dbReference type="EMBL" id="TVU39838.1"/>
    </source>
</evidence>
<evidence type="ECO:0000313" key="3">
    <source>
        <dbReference type="Proteomes" id="UP000324897"/>
    </source>
</evidence>
<dbReference type="AlphaFoldDB" id="A0A5J9VVA4"/>
<gene>
    <name evidence="2" type="ORF">EJB05_13279</name>
</gene>
<reference evidence="2 3" key="1">
    <citation type="journal article" date="2019" name="Sci. Rep.">
        <title>A high-quality genome of Eragrostis curvula grass provides insights into Poaceae evolution and supports new strategies to enhance forage quality.</title>
        <authorList>
            <person name="Carballo J."/>
            <person name="Santos B.A.C.M."/>
            <person name="Zappacosta D."/>
            <person name="Garbus I."/>
            <person name="Selva J.P."/>
            <person name="Gallo C.A."/>
            <person name="Diaz A."/>
            <person name="Albertini E."/>
            <person name="Caccamo M."/>
            <person name="Echenique V."/>
        </authorList>
    </citation>
    <scope>NUCLEOTIDE SEQUENCE [LARGE SCALE GENOMIC DNA]</scope>
    <source>
        <strain evidence="3">cv. Victoria</strain>
        <tissue evidence="2">Leaf</tissue>
    </source>
</reference>
<sequence length="181" mass="21687">MRLSLYDALDDNIEALTRVVTVVHPMYHLWDIIHEVVLIQEEDNHIWRFDKSGQFSSKSAYNAFFNGKVFFEPWKRLWKSWAPGKCKVFLWLAIRNRCWTADRLAKRGLPHPSQCPLCDQAEEDVQHLLTSCVFAREFWFMVFQQYGWQGCVPSPHETSFADWWRKAIKKVRKDQRKDYNM</sequence>
<keyword evidence="3" id="KW-1185">Reference proteome</keyword>
<accession>A0A5J9VVA4</accession>
<protein>
    <recommendedName>
        <fullName evidence="1">Reverse transcriptase zinc-binding domain-containing protein</fullName>
    </recommendedName>
</protein>
<dbReference type="EMBL" id="RWGY01000007">
    <property type="protein sequence ID" value="TVU39838.1"/>
    <property type="molecule type" value="Genomic_DNA"/>
</dbReference>
<comment type="caution">
    <text evidence="2">The sequence shown here is derived from an EMBL/GenBank/DDBJ whole genome shotgun (WGS) entry which is preliminary data.</text>
</comment>
<organism evidence="2 3">
    <name type="scientific">Eragrostis curvula</name>
    <name type="common">weeping love grass</name>
    <dbReference type="NCBI Taxonomy" id="38414"/>
    <lineage>
        <taxon>Eukaryota</taxon>
        <taxon>Viridiplantae</taxon>
        <taxon>Streptophyta</taxon>
        <taxon>Embryophyta</taxon>
        <taxon>Tracheophyta</taxon>
        <taxon>Spermatophyta</taxon>
        <taxon>Magnoliopsida</taxon>
        <taxon>Liliopsida</taxon>
        <taxon>Poales</taxon>
        <taxon>Poaceae</taxon>
        <taxon>PACMAD clade</taxon>
        <taxon>Chloridoideae</taxon>
        <taxon>Eragrostideae</taxon>
        <taxon>Eragrostidinae</taxon>
        <taxon>Eragrostis</taxon>
    </lineage>
</organism>
<dbReference type="InterPro" id="IPR026960">
    <property type="entry name" value="RVT-Znf"/>
</dbReference>
<evidence type="ECO:0000259" key="1">
    <source>
        <dbReference type="Pfam" id="PF13966"/>
    </source>
</evidence>